<organism evidence="1 2">
    <name type="scientific">Methylobacterium fujisawaense</name>
    <dbReference type="NCBI Taxonomy" id="107400"/>
    <lineage>
        <taxon>Bacteria</taxon>
        <taxon>Pseudomonadati</taxon>
        <taxon>Pseudomonadota</taxon>
        <taxon>Alphaproteobacteria</taxon>
        <taxon>Hyphomicrobiales</taxon>
        <taxon>Methylobacteriaceae</taxon>
        <taxon>Methylobacterium</taxon>
    </lineage>
</organism>
<protein>
    <recommendedName>
        <fullName evidence="3">Phage tail protein</fullName>
    </recommendedName>
</protein>
<keyword evidence="2" id="KW-1185">Reference proteome</keyword>
<proteinExistence type="predicted"/>
<dbReference type="Gene3D" id="4.10.410.40">
    <property type="match status" value="1"/>
</dbReference>
<dbReference type="GeneID" id="96604968"/>
<comment type="caution">
    <text evidence="1">The sequence shown here is derived from an EMBL/GenBank/DDBJ whole genome shotgun (WGS) entry which is preliminary data.</text>
</comment>
<reference evidence="1 2" key="1">
    <citation type="submission" date="2020-08" db="EMBL/GenBank/DDBJ databases">
        <title>Genomic Encyclopedia of Type Strains, Phase IV (KMG-IV): sequencing the most valuable type-strain genomes for metagenomic binning, comparative biology and taxonomic classification.</title>
        <authorList>
            <person name="Goeker M."/>
        </authorList>
    </citation>
    <scope>NUCLEOTIDE SEQUENCE [LARGE SCALE GENOMIC DNA]</scope>
    <source>
        <strain evidence="1 2">DSM 5686</strain>
    </source>
</reference>
<dbReference type="EMBL" id="JACJIM010000005">
    <property type="protein sequence ID" value="MBA9063893.1"/>
    <property type="molecule type" value="Genomic_DNA"/>
</dbReference>
<accession>A0ABR6DD86</accession>
<dbReference type="RefSeq" id="WP_148291053.1">
    <property type="nucleotide sequence ID" value="NZ_JACJIM010000005.1"/>
</dbReference>
<evidence type="ECO:0008006" key="3">
    <source>
        <dbReference type="Google" id="ProtNLM"/>
    </source>
</evidence>
<evidence type="ECO:0000313" key="1">
    <source>
        <dbReference type="EMBL" id="MBA9063893.1"/>
    </source>
</evidence>
<name>A0ABR6DD86_9HYPH</name>
<sequence length="160" mass="16806">MPITTQVKPTAGSILYIGPSSDTPPADANVAAALAWTRIRKTETFGAFGDAAQPVTFDSTDEDRRFKAKGTRDAGDWTFTCGFVASDAGQQALIAAVDSHQDYNFKLVLGDEPVNGTSGTIFYLFGLVLTARPNPGGANNVIRLEASVGLNAKPLMVPAA</sequence>
<gene>
    <name evidence="1" type="ORF">GGQ91_003294</name>
</gene>
<dbReference type="Proteomes" id="UP000565455">
    <property type="component" value="Unassembled WGS sequence"/>
</dbReference>
<evidence type="ECO:0000313" key="2">
    <source>
        <dbReference type="Proteomes" id="UP000565455"/>
    </source>
</evidence>